<comment type="caution">
    <text evidence="1">The sequence shown here is derived from an EMBL/GenBank/DDBJ whole genome shotgun (WGS) entry which is preliminary data.</text>
</comment>
<dbReference type="EMBL" id="BLLF01003748">
    <property type="protein sequence ID" value="GFH28113.1"/>
    <property type="molecule type" value="Genomic_DNA"/>
</dbReference>
<reference evidence="1 2" key="1">
    <citation type="submission" date="2020-02" db="EMBL/GenBank/DDBJ databases">
        <title>Draft genome sequence of Haematococcus lacustris strain NIES-144.</title>
        <authorList>
            <person name="Morimoto D."/>
            <person name="Nakagawa S."/>
            <person name="Yoshida T."/>
            <person name="Sawayama S."/>
        </authorList>
    </citation>
    <scope>NUCLEOTIDE SEQUENCE [LARGE SCALE GENOMIC DNA]</scope>
    <source>
        <strain evidence="1 2">NIES-144</strain>
    </source>
</reference>
<dbReference type="InterPro" id="IPR001623">
    <property type="entry name" value="DnaJ_domain"/>
</dbReference>
<gene>
    <name evidence="1" type="ORF">HaLaN_26550</name>
</gene>
<organism evidence="1 2">
    <name type="scientific">Haematococcus lacustris</name>
    <name type="common">Green alga</name>
    <name type="synonym">Haematococcus pluvialis</name>
    <dbReference type="NCBI Taxonomy" id="44745"/>
    <lineage>
        <taxon>Eukaryota</taxon>
        <taxon>Viridiplantae</taxon>
        <taxon>Chlorophyta</taxon>
        <taxon>core chlorophytes</taxon>
        <taxon>Chlorophyceae</taxon>
        <taxon>CS clade</taxon>
        <taxon>Chlamydomonadales</taxon>
        <taxon>Haematococcaceae</taxon>
        <taxon>Haematococcus</taxon>
    </lineage>
</organism>
<sequence length="74" mass="8278">MIVSTSKPCKRLALDEATLEALKVPTPRDFYELLGFDIDFENPVRGSLAPGALEAEDIKAAYRRLQKYTHPDIA</sequence>
<dbReference type="SUPFAM" id="SSF46565">
    <property type="entry name" value="Chaperone J-domain"/>
    <property type="match status" value="1"/>
</dbReference>
<feature type="non-terminal residue" evidence="1">
    <location>
        <position position="1"/>
    </location>
</feature>
<feature type="non-terminal residue" evidence="1">
    <location>
        <position position="74"/>
    </location>
</feature>
<dbReference type="Proteomes" id="UP000485058">
    <property type="component" value="Unassembled WGS sequence"/>
</dbReference>
<accession>A0A6A0A6I8</accession>
<evidence type="ECO:0008006" key="3">
    <source>
        <dbReference type="Google" id="ProtNLM"/>
    </source>
</evidence>
<dbReference type="InterPro" id="IPR036869">
    <property type="entry name" value="J_dom_sf"/>
</dbReference>
<protein>
    <recommendedName>
        <fullName evidence="3">J domain-containing protein</fullName>
    </recommendedName>
</protein>
<name>A0A6A0A6I8_HAELA</name>
<proteinExistence type="predicted"/>
<dbReference type="Gene3D" id="1.10.287.110">
    <property type="entry name" value="DnaJ domain"/>
    <property type="match status" value="1"/>
</dbReference>
<dbReference type="AlphaFoldDB" id="A0A6A0A6I8"/>
<dbReference type="CDD" id="cd06257">
    <property type="entry name" value="DnaJ"/>
    <property type="match status" value="1"/>
</dbReference>
<keyword evidence="2" id="KW-1185">Reference proteome</keyword>
<evidence type="ECO:0000313" key="2">
    <source>
        <dbReference type="Proteomes" id="UP000485058"/>
    </source>
</evidence>
<evidence type="ECO:0000313" key="1">
    <source>
        <dbReference type="EMBL" id="GFH28113.1"/>
    </source>
</evidence>